<evidence type="ECO:0000313" key="1">
    <source>
        <dbReference type="EMBL" id="GHE65881.1"/>
    </source>
</evidence>
<sequence>MRPAVQTVHHPLHLRLGFSPGLGLRLRLRPRHPFGALGHRVASGPRRLFPPGRRALVPAVPALPAPRSAIRTIRTLEVVPDARLAVLGFPAPGLGLRVLGVVRHTARRVRVVGIPFALALGRAVAGR</sequence>
<name>A0A919DNA2_9ACTN</name>
<proteinExistence type="predicted"/>
<protein>
    <submittedName>
        <fullName evidence="1">Uncharacterized protein</fullName>
    </submittedName>
</protein>
<accession>A0A919DNA2</accession>
<evidence type="ECO:0000313" key="2">
    <source>
        <dbReference type="Proteomes" id="UP000641386"/>
    </source>
</evidence>
<reference evidence="1" key="1">
    <citation type="journal article" date="2014" name="Int. J. Syst. Evol. Microbiol.">
        <title>Complete genome sequence of Corynebacterium casei LMG S-19264T (=DSM 44701T), isolated from a smear-ripened cheese.</title>
        <authorList>
            <consortium name="US DOE Joint Genome Institute (JGI-PGF)"/>
            <person name="Walter F."/>
            <person name="Albersmeier A."/>
            <person name="Kalinowski J."/>
            <person name="Ruckert C."/>
        </authorList>
    </citation>
    <scope>NUCLEOTIDE SEQUENCE</scope>
    <source>
        <strain evidence="1">JCM 3302</strain>
    </source>
</reference>
<dbReference type="Proteomes" id="UP000641386">
    <property type="component" value="Unassembled WGS sequence"/>
</dbReference>
<reference evidence="1" key="2">
    <citation type="submission" date="2020-09" db="EMBL/GenBank/DDBJ databases">
        <authorList>
            <person name="Sun Q."/>
            <person name="Ohkuma M."/>
        </authorList>
    </citation>
    <scope>NUCLEOTIDE SEQUENCE</scope>
    <source>
        <strain evidence="1">JCM 3302</strain>
    </source>
</reference>
<gene>
    <name evidence="1" type="ORF">GCM10014715_19460</name>
</gene>
<dbReference type="EMBL" id="BNBC01000006">
    <property type="protein sequence ID" value="GHE65881.1"/>
    <property type="molecule type" value="Genomic_DNA"/>
</dbReference>
<keyword evidence="2" id="KW-1185">Reference proteome</keyword>
<comment type="caution">
    <text evidence="1">The sequence shown here is derived from an EMBL/GenBank/DDBJ whole genome shotgun (WGS) entry which is preliminary data.</text>
</comment>
<dbReference type="AlphaFoldDB" id="A0A919DNA2"/>
<organism evidence="1 2">
    <name type="scientific">Streptomyces spiralis</name>
    <dbReference type="NCBI Taxonomy" id="66376"/>
    <lineage>
        <taxon>Bacteria</taxon>
        <taxon>Bacillati</taxon>
        <taxon>Actinomycetota</taxon>
        <taxon>Actinomycetes</taxon>
        <taxon>Kitasatosporales</taxon>
        <taxon>Streptomycetaceae</taxon>
        <taxon>Streptomyces</taxon>
    </lineage>
</organism>